<feature type="compositionally biased region" description="Basic and acidic residues" evidence="6">
    <location>
        <begin position="339"/>
        <end position="348"/>
    </location>
</feature>
<feature type="region of interest" description="Disordered" evidence="6">
    <location>
        <begin position="113"/>
        <end position="183"/>
    </location>
</feature>
<organism evidence="8 9">
    <name type="scientific">Sphagnum troendelagicum</name>
    <dbReference type="NCBI Taxonomy" id="128251"/>
    <lineage>
        <taxon>Eukaryota</taxon>
        <taxon>Viridiplantae</taxon>
        <taxon>Streptophyta</taxon>
        <taxon>Embryophyta</taxon>
        <taxon>Bryophyta</taxon>
        <taxon>Sphagnophytina</taxon>
        <taxon>Sphagnopsida</taxon>
        <taxon>Sphagnales</taxon>
        <taxon>Sphagnaceae</taxon>
        <taxon>Sphagnum</taxon>
    </lineage>
</organism>
<feature type="domain" description="OVATE" evidence="7">
    <location>
        <begin position="520"/>
        <end position="579"/>
    </location>
</feature>
<protein>
    <recommendedName>
        <fullName evidence="7">OVATE domain-containing protein</fullName>
    </recommendedName>
</protein>
<feature type="region of interest" description="Disordered" evidence="6">
    <location>
        <begin position="329"/>
        <end position="348"/>
    </location>
</feature>
<dbReference type="EMBL" id="OZ019901">
    <property type="protein sequence ID" value="CAK9236854.1"/>
    <property type="molecule type" value="Genomic_DNA"/>
</dbReference>
<evidence type="ECO:0000256" key="3">
    <source>
        <dbReference type="ARBA" id="ARBA00023015"/>
    </source>
</evidence>
<comment type="subcellular location">
    <subcellularLocation>
        <location evidence="1">Nucleus</location>
    </subcellularLocation>
</comment>
<accession>A0ABP0V3T8</accession>
<evidence type="ECO:0000256" key="4">
    <source>
        <dbReference type="ARBA" id="ARBA00023163"/>
    </source>
</evidence>
<evidence type="ECO:0000256" key="1">
    <source>
        <dbReference type="ARBA" id="ARBA00004123"/>
    </source>
</evidence>
<evidence type="ECO:0000256" key="2">
    <source>
        <dbReference type="ARBA" id="ARBA00022491"/>
    </source>
</evidence>
<dbReference type="NCBIfam" id="TIGR01568">
    <property type="entry name" value="A_thal_3678"/>
    <property type="match status" value="1"/>
</dbReference>
<dbReference type="InterPro" id="IPR038933">
    <property type="entry name" value="Ovate"/>
</dbReference>
<dbReference type="InterPro" id="IPR006458">
    <property type="entry name" value="Ovate_C"/>
</dbReference>
<gene>
    <name evidence="8" type="ORF">CSSPTR1EN2_LOCUS23254</name>
</gene>
<evidence type="ECO:0000256" key="6">
    <source>
        <dbReference type="SAM" id="MobiDB-lite"/>
    </source>
</evidence>
<dbReference type="Pfam" id="PF04844">
    <property type="entry name" value="Ovate"/>
    <property type="match status" value="1"/>
</dbReference>
<keyword evidence="4" id="KW-0804">Transcription</keyword>
<evidence type="ECO:0000259" key="7">
    <source>
        <dbReference type="PROSITE" id="PS51754"/>
    </source>
</evidence>
<feature type="compositionally biased region" description="Basic and acidic residues" evidence="6">
    <location>
        <begin position="431"/>
        <end position="447"/>
    </location>
</feature>
<keyword evidence="3" id="KW-0805">Transcription regulation</keyword>
<dbReference type="Proteomes" id="UP001497512">
    <property type="component" value="Chromosome 9"/>
</dbReference>
<evidence type="ECO:0000313" key="8">
    <source>
        <dbReference type="EMBL" id="CAK9236854.1"/>
    </source>
</evidence>
<feature type="compositionally biased region" description="Basic residues" evidence="6">
    <location>
        <begin position="456"/>
        <end position="470"/>
    </location>
</feature>
<sequence>MASGREKAKSKLIDTLLLLPQVWFIKLRAMRRRRTLQKQERALMILKSPDNHKPPVVTAASFAAFLLPNSAADDDVEESSTSDGKLGSPSPPPISPLNLSDDVEIRSVEVQQFCSSSPHNNRESLDGPSPHGMPESQAPRGSFMLPLVRKSSSGGTSAPVKNPQQQRGRNSLHSPRVSESSGRCVYMENSPASFRKVAPTVRAWLLVGCGTVSRSSRSSCQGGSSSLDLDTDSVIEEVDDMGETRLECCSSTDEKSIDPAATGPKWRSREHSASWSMELASDQGEVVLGCCCSQAREEGLDISSSSISDNPKQYFFLGRKLLAADAEERLHGPGSGSSWREDNPQEEVHEELTVMRSNDETATLLMDSFCNPFQQRNLEALLLATSEGGESADEMDSPVFESFREDRTTTAIDPHAAARNDATGRRAKRSAQREKKNHQHDDGDHWRPGGASSSSTRRRKFPSNKKRNNNSRRESTRNRADRDIERPVQQQWANETLQRDDQEAEEVLQHHGVVKESVAVVKSSYDPYSDFRESMVEMIVEKEIQQTADLEELLQCYLSLNEVEYHTVIVDVFTDVWQDLFGNCQ</sequence>
<keyword evidence="2" id="KW-0678">Repressor</keyword>
<dbReference type="PANTHER" id="PTHR33057">
    <property type="entry name" value="TRANSCRIPTION REPRESSOR OFP7-RELATED"/>
    <property type="match status" value="1"/>
</dbReference>
<proteinExistence type="predicted"/>
<dbReference type="PROSITE" id="PS51754">
    <property type="entry name" value="OVATE"/>
    <property type="match status" value="1"/>
</dbReference>
<evidence type="ECO:0000313" key="9">
    <source>
        <dbReference type="Proteomes" id="UP001497512"/>
    </source>
</evidence>
<feature type="region of interest" description="Disordered" evidence="6">
    <location>
        <begin position="406"/>
        <end position="489"/>
    </location>
</feature>
<feature type="compositionally biased region" description="Basic and acidic residues" evidence="6">
    <location>
        <begin position="471"/>
        <end position="486"/>
    </location>
</feature>
<feature type="region of interest" description="Disordered" evidence="6">
    <location>
        <begin position="73"/>
        <end position="99"/>
    </location>
</feature>
<keyword evidence="9" id="KW-1185">Reference proteome</keyword>
<evidence type="ECO:0000256" key="5">
    <source>
        <dbReference type="ARBA" id="ARBA00023242"/>
    </source>
</evidence>
<name>A0ABP0V3T8_9BRYO</name>
<keyword evidence="5" id="KW-0539">Nucleus</keyword>
<feature type="compositionally biased region" description="Polar residues" evidence="6">
    <location>
        <begin position="162"/>
        <end position="181"/>
    </location>
</feature>
<dbReference type="PANTHER" id="PTHR33057:SF70">
    <property type="entry name" value="TRANSCRIPTION REPRESSOR-RELATED"/>
    <property type="match status" value="1"/>
</dbReference>
<reference evidence="8" key="1">
    <citation type="submission" date="2024-02" db="EMBL/GenBank/DDBJ databases">
        <authorList>
            <consortium name="ELIXIR-Norway"/>
            <consortium name="Elixir Norway"/>
        </authorList>
    </citation>
    <scope>NUCLEOTIDE SEQUENCE</scope>
</reference>